<feature type="compositionally biased region" description="Low complexity" evidence="2">
    <location>
        <begin position="635"/>
        <end position="645"/>
    </location>
</feature>
<gene>
    <name evidence="5" type="ORF">AB0301_13495</name>
</gene>
<reference evidence="5 6" key="1">
    <citation type="submission" date="2024-06" db="EMBL/GenBank/DDBJ databases">
        <title>The Natural Products Discovery Center: Release of the First 8490 Sequenced Strains for Exploring Actinobacteria Biosynthetic Diversity.</title>
        <authorList>
            <person name="Kalkreuter E."/>
            <person name="Kautsar S.A."/>
            <person name="Yang D."/>
            <person name="Bader C.D."/>
            <person name="Teijaro C.N."/>
            <person name="Fluegel L."/>
            <person name="Davis C.M."/>
            <person name="Simpson J.R."/>
            <person name="Lauterbach L."/>
            <person name="Steele A.D."/>
            <person name="Gui C."/>
            <person name="Meng S."/>
            <person name="Li G."/>
            <person name="Viehrig K."/>
            <person name="Ye F."/>
            <person name="Su P."/>
            <person name="Kiefer A.F."/>
            <person name="Nichols A."/>
            <person name="Cepeda A.J."/>
            <person name="Yan W."/>
            <person name="Fan B."/>
            <person name="Jiang Y."/>
            <person name="Adhikari A."/>
            <person name="Zheng C.-J."/>
            <person name="Schuster L."/>
            <person name="Cowan T.M."/>
            <person name="Smanski M.J."/>
            <person name="Chevrette M.G."/>
            <person name="De Carvalho L.P.S."/>
            <person name="Shen B."/>
        </authorList>
    </citation>
    <scope>NUCLEOTIDE SEQUENCE [LARGE SCALE GENOMIC DNA]</scope>
    <source>
        <strain evidence="5 6">NPDC077434</strain>
    </source>
</reference>
<feature type="region of interest" description="Disordered" evidence="2">
    <location>
        <begin position="598"/>
        <end position="649"/>
    </location>
</feature>
<dbReference type="Gene3D" id="2.60.120.260">
    <property type="entry name" value="Galactose-binding domain-like"/>
    <property type="match status" value="3"/>
</dbReference>
<dbReference type="InterPro" id="IPR055826">
    <property type="entry name" value="DUF7402"/>
</dbReference>
<dbReference type="SUPFAM" id="SSF49785">
    <property type="entry name" value="Galactose-binding domain-like"/>
    <property type="match status" value="3"/>
</dbReference>
<dbReference type="Pfam" id="PF24135">
    <property type="entry name" value="DUF7402"/>
    <property type="match status" value="3"/>
</dbReference>
<name>A0ABV3LMT4_9MICO</name>
<dbReference type="Proteomes" id="UP001553715">
    <property type="component" value="Unassembled WGS sequence"/>
</dbReference>
<feature type="compositionally biased region" description="Acidic residues" evidence="2">
    <location>
        <begin position="613"/>
        <end position="625"/>
    </location>
</feature>
<keyword evidence="6" id="KW-1185">Reference proteome</keyword>
<feature type="domain" description="DUF7402" evidence="4">
    <location>
        <begin position="650"/>
        <end position="782"/>
    </location>
</feature>
<keyword evidence="1" id="KW-0862">Zinc</keyword>
<dbReference type="InterPro" id="IPR024078">
    <property type="entry name" value="LmbE-like_dom_sf"/>
</dbReference>
<evidence type="ECO:0000313" key="5">
    <source>
        <dbReference type="EMBL" id="MEW1976068.1"/>
    </source>
</evidence>
<dbReference type="InterPro" id="IPR003737">
    <property type="entry name" value="GlcNAc_PI_deacetylase-related"/>
</dbReference>
<comment type="caution">
    <text evidence="5">The sequence shown here is derived from an EMBL/GenBank/DDBJ whole genome shotgun (WGS) entry which is preliminary data.</text>
</comment>
<sequence>MTATAALLLSAIAVPTAASAADCTTTVANVVAHQDDDLLFMNPDLLDDIDAGACVVTVFLTAGDDGRDADYWQGRERGSQAAYNTMLGLSPDATWQSGTATFAGKPVAISTSPDAGSITEVYLRLPDGGVFGEGYPAREGQSLSQLWDGSIGQLAAIDTGVTYSRLGLVDTIAAIVDSYAPSTVRVQDSRSGQYDHADHTSGAQFALAALDGFAGNILSYRGYSSQTEAINVTGDALAAKTAAIRSYAAHDHLLCTDSVCPSGDAALWTERQYTAPIAELEVGVPGPAAYDGPNVARNARVLSSSEASGQAATRTIDSVADGYPGDWTAEWATRSEGVGAWLLLSWSSAQTIDRVYLYDRPNDSDRITGGLLTFSDGSTVAVPSLNNDGSATVVTFSARVTSSLQLAVTSVSDTTGNVGLAEIEAYNGDVAPGPGPGTDPDPEPDPEPEPVPVQVGVPGPAAYDGSNVARNAWVSASSQASDQPATQAIDSIIDGYPGDWSAEWSSHYQGAGAWLLLSWSSAQTIDRVYLYDRPNASDQVTGGVLTFSDGSTVPVPELNNDGSATIVTFTARATTSLRFTVSSVSESTRNVGLAEIEAYNGDAEPTPTPVPEPDPEPQPDPEPVPDPEPQPDPAPVQVGVPGPAAYDGPNVARNAWVSASSQASDQAATQAIDGVIDGYPGNWAAEWSTHYERNGAWLLLSWSSPQTIDRVQLHDRPNESDQITGGILTFSDGSTVVVPELNNDGSATIVTFPARVTTSLQFTVTSVSDSSRNVGLAEIETYNG</sequence>
<dbReference type="RefSeq" id="WP_206493777.1">
    <property type="nucleotide sequence ID" value="NZ_JBFBMH010000021.1"/>
</dbReference>
<organism evidence="5 6">
    <name type="scientific">Microbacterium profundi</name>
    <dbReference type="NCBI Taxonomy" id="450380"/>
    <lineage>
        <taxon>Bacteria</taxon>
        <taxon>Bacillati</taxon>
        <taxon>Actinomycetota</taxon>
        <taxon>Actinomycetes</taxon>
        <taxon>Micrococcales</taxon>
        <taxon>Microbacteriaceae</taxon>
        <taxon>Microbacterium</taxon>
    </lineage>
</organism>
<dbReference type="SUPFAM" id="SSF102588">
    <property type="entry name" value="LmbE-like"/>
    <property type="match status" value="1"/>
</dbReference>
<feature type="chain" id="PRO_5045100232" evidence="3">
    <location>
        <begin position="21"/>
        <end position="784"/>
    </location>
</feature>
<keyword evidence="3" id="KW-0732">Signal</keyword>
<protein>
    <submittedName>
        <fullName evidence="5">PIG-L family deacetylase</fullName>
    </submittedName>
</protein>
<evidence type="ECO:0000259" key="4">
    <source>
        <dbReference type="Pfam" id="PF24135"/>
    </source>
</evidence>
<evidence type="ECO:0000313" key="6">
    <source>
        <dbReference type="Proteomes" id="UP001553715"/>
    </source>
</evidence>
<dbReference type="Gene3D" id="3.40.50.10320">
    <property type="entry name" value="LmbE-like"/>
    <property type="match status" value="1"/>
</dbReference>
<dbReference type="InterPro" id="IPR008979">
    <property type="entry name" value="Galactose-bd-like_sf"/>
</dbReference>
<proteinExistence type="predicted"/>
<feature type="region of interest" description="Disordered" evidence="2">
    <location>
        <begin position="426"/>
        <end position="450"/>
    </location>
</feature>
<dbReference type="PANTHER" id="PTHR12993">
    <property type="entry name" value="N-ACETYLGLUCOSAMINYL-PHOSPHATIDYLINOSITOL DE-N-ACETYLASE-RELATED"/>
    <property type="match status" value="1"/>
</dbReference>
<evidence type="ECO:0000256" key="3">
    <source>
        <dbReference type="SAM" id="SignalP"/>
    </source>
</evidence>
<accession>A0ABV3LMT4</accession>
<feature type="domain" description="DUF7402" evidence="4">
    <location>
        <begin position="467"/>
        <end position="599"/>
    </location>
</feature>
<evidence type="ECO:0000256" key="2">
    <source>
        <dbReference type="SAM" id="MobiDB-lite"/>
    </source>
</evidence>
<feature type="domain" description="DUF7402" evidence="4">
    <location>
        <begin position="294"/>
        <end position="426"/>
    </location>
</feature>
<evidence type="ECO:0000256" key="1">
    <source>
        <dbReference type="ARBA" id="ARBA00022833"/>
    </source>
</evidence>
<dbReference type="PANTHER" id="PTHR12993:SF23">
    <property type="entry name" value="N-ACETYLGLUCOSAMINYLPHOSPHATIDYLINOSITOL DEACETYLASE"/>
    <property type="match status" value="1"/>
</dbReference>
<dbReference type="EMBL" id="JBFBMH010000021">
    <property type="protein sequence ID" value="MEW1976068.1"/>
    <property type="molecule type" value="Genomic_DNA"/>
</dbReference>
<feature type="signal peptide" evidence="3">
    <location>
        <begin position="1"/>
        <end position="20"/>
    </location>
</feature>